<feature type="non-terminal residue" evidence="1">
    <location>
        <position position="40"/>
    </location>
</feature>
<name>A0A382CN15_9ZZZZ</name>
<dbReference type="AlphaFoldDB" id="A0A382CN15"/>
<evidence type="ECO:0000313" key="1">
    <source>
        <dbReference type="EMBL" id="SVB27618.1"/>
    </source>
</evidence>
<sequence>MREAGIAQNRHQTGTLTGQCHQFAHRSRSYFHSDYLSFEM</sequence>
<proteinExistence type="predicted"/>
<dbReference type="EMBL" id="UINC01035351">
    <property type="protein sequence ID" value="SVB27618.1"/>
    <property type="molecule type" value="Genomic_DNA"/>
</dbReference>
<gene>
    <name evidence="1" type="ORF">METZ01_LOCUS180472</name>
</gene>
<protein>
    <submittedName>
        <fullName evidence="1">Uncharacterized protein</fullName>
    </submittedName>
</protein>
<organism evidence="1">
    <name type="scientific">marine metagenome</name>
    <dbReference type="NCBI Taxonomy" id="408172"/>
    <lineage>
        <taxon>unclassified sequences</taxon>
        <taxon>metagenomes</taxon>
        <taxon>ecological metagenomes</taxon>
    </lineage>
</organism>
<accession>A0A382CN15</accession>
<reference evidence="1" key="1">
    <citation type="submission" date="2018-05" db="EMBL/GenBank/DDBJ databases">
        <authorList>
            <person name="Lanie J.A."/>
            <person name="Ng W.-L."/>
            <person name="Kazmierczak K.M."/>
            <person name="Andrzejewski T.M."/>
            <person name="Davidsen T.M."/>
            <person name="Wayne K.J."/>
            <person name="Tettelin H."/>
            <person name="Glass J.I."/>
            <person name="Rusch D."/>
            <person name="Podicherti R."/>
            <person name="Tsui H.-C.T."/>
            <person name="Winkler M.E."/>
        </authorList>
    </citation>
    <scope>NUCLEOTIDE SEQUENCE</scope>
</reference>